<feature type="compositionally biased region" description="Low complexity" evidence="1">
    <location>
        <begin position="513"/>
        <end position="527"/>
    </location>
</feature>
<sequence>MSGGVYGASPRHWARVKSGEGQPARIELKKVLGRFGKELDASLSSRLHDIRTLDDTMKGKYDGTVVPGVDLSSRGRPSTVEEERLNTERALGFCLLYYGDAERRRRQEEDQILLSFTTELSIRADDFLREVVRVERASRQDPLSEREQKWGLPFKLSREEEVNSPREVALSSLHKSFLHSSRRMKERVVKTALEKGNEKNRDVAEHSTIFSVQNWSSIQEGLFKPLLEALSLHEGNPSSLPPLIKYLMSKATECLHSRIMMDELLLKISKLVNRAFRWTEDEGNRNVFKQEQPKHIRRPPPRLDVSRPSTSAGIRGGQGKKRDDAMRRRYPQPPSSAPQVKRGGGGYRSKLAVDHSGPDKDWGRGAQHSQKKSGSMRSQHGSEKSVGSASGKEQGSLHSSYSHSDSHSPSHTNSNASYTSSFDKEEEDGGGEETVKEEKTEEGKVEEKKEEGEEEKKEEEDEEEGSSHSSDSESDGPTFRDFAEEGEVPASKVPEDAEDKNNNKSSEGALRETSYTSVSSSDTVVYTGKGGPKEGDNKKGGGSNAPQITKKEEGDKNAATKEATVNASGNASTTPAAPPQKKGGSKLFAAIKKSLSRLESSKPSPGDERASANEMEKDKSVLRHLVNVVQARLREGSSSMLAAAFEESQSRWGGFGVALQGFVRKIAGKRILRYFLMNRKKRRMNLSRKRLRSNLIEEARADRNERQAFLEEVQQRLQYMRDQISGSGTGYHAQQLNNAWKAAVRIQSNFRRFKAIMFTRKRRGAIEKLQLLCRQFLSKMNLHKRKAIVKCVEEREAEKQWKVHRDIFASSLQLERESIELYAEARQEAGKVDREIELEKEGFKNHWMKYESATLAKASKQRVPVEWVPQSDTRSGHSYYLHVRTGKVSSEHPEVARARYFLAMEKKKGEMELERRIQLLEKYKVQVMLREGFLQEQYKKDMLSHQRVGTRHQNSKKSAKNVISKLL</sequence>
<dbReference type="EMBL" id="HBIB01041494">
    <property type="protein sequence ID" value="CAE0264802.1"/>
    <property type="molecule type" value="Transcribed_RNA"/>
</dbReference>
<feature type="compositionally biased region" description="Basic and acidic residues" evidence="1">
    <location>
        <begin position="433"/>
        <end position="455"/>
    </location>
</feature>
<feature type="compositionally biased region" description="Low complexity" evidence="1">
    <location>
        <begin position="396"/>
        <end position="414"/>
    </location>
</feature>
<feature type="compositionally biased region" description="Basic and acidic residues" evidence="1">
    <location>
        <begin position="351"/>
        <end position="363"/>
    </location>
</feature>
<evidence type="ECO:0000313" key="2">
    <source>
        <dbReference type="EMBL" id="CAE0264801.1"/>
    </source>
</evidence>
<feature type="compositionally biased region" description="Basic and acidic residues" evidence="1">
    <location>
        <begin position="549"/>
        <end position="559"/>
    </location>
</feature>
<evidence type="ECO:0000313" key="3">
    <source>
        <dbReference type="EMBL" id="CAE0264802.1"/>
    </source>
</evidence>
<feature type="region of interest" description="Disordered" evidence="1">
    <location>
        <begin position="287"/>
        <end position="615"/>
    </location>
</feature>
<protein>
    <submittedName>
        <fullName evidence="3">Uncharacterized protein</fullName>
    </submittedName>
</protein>
<proteinExistence type="predicted"/>
<evidence type="ECO:0000256" key="1">
    <source>
        <dbReference type="SAM" id="MobiDB-lite"/>
    </source>
</evidence>
<feature type="compositionally biased region" description="Basic and acidic residues" evidence="1">
    <location>
        <begin position="493"/>
        <end position="502"/>
    </location>
</feature>
<accession>A0A7S3GFQ9</accession>
<reference evidence="3" key="1">
    <citation type="submission" date="2021-01" db="EMBL/GenBank/DDBJ databases">
        <authorList>
            <person name="Corre E."/>
            <person name="Pelletier E."/>
            <person name="Niang G."/>
            <person name="Scheremetjew M."/>
            <person name="Finn R."/>
            <person name="Kale V."/>
            <person name="Holt S."/>
            <person name="Cochrane G."/>
            <person name="Meng A."/>
            <person name="Brown T."/>
            <person name="Cohen L."/>
        </authorList>
    </citation>
    <scope>NUCLEOTIDE SEQUENCE</scope>
    <source>
        <strain evidence="3">NIES-2562</strain>
    </source>
</reference>
<feature type="compositionally biased region" description="Polar residues" evidence="1">
    <location>
        <begin position="563"/>
        <end position="575"/>
    </location>
</feature>
<feature type="compositionally biased region" description="Basic and acidic residues" evidence="1">
    <location>
        <begin position="605"/>
        <end position="615"/>
    </location>
</feature>
<feature type="compositionally biased region" description="Polar residues" evidence="1">
    <location>
        <begin position="372"/>
        <end position="393"/>
    </location>
</feature>
<organism evidence="3">
    <name type="scientific">Palpitomonas bilix</name>
    <dbReference type="NCBI Taxonomy" id="652834"/>
    <lineage>
        <taxon>Eukaryota</taxon>
        <taxon>Eukaryota incertae sedis</taxon>
    </lineage>
</organism>
<feature type="compositionally biased region" description="Basic residues" evidence="1">
    <location>
        <begin position="948"/>
        <end position="959"/>
    </location>
</feature>
<name>A0A7S3GFQ9_9EUKA</name>
<feature type="region of interest" description="Disordered" evidence="1">
    <location>
        <begin position="945"/>
        <end position="967"/>
    </location>
</feature>
<dbReference type="EMBL" id="HBIB01041493">
    <property type="protein sequence ID" value="CAE0264801.1"/>
    <property type="molecule type" value="Transcribed_RNA"/>
</dbReference>
<dbReference type="AlphaFoldDB" id="A0A7S3GFQ9"/>
<gene>
    <name evidence="2" type="ORF">PBIL07802_LOCUS27126</name>
    <name evidence="3" type="ORF">PBIL07802_LOCUS27127</name>
</gene>